<dbReference type="GO" id="GO:0005929">
    <property type="term" value="C:cilium"/>
    <property type="evidence" value="ECO:0007669"/>
    <property type="project" value="UniProtKB-SubCell"/>
</dbReference>
<evidence type="ECO:0000256" key="8">
    <source>
        <dbReference type="ARBA" id="ARBA00022701"/>
    </source>
</evidence>
<reference evidence="22" key="1">
    <citation type="submission" date="2016-10" db="EMBL/GenBank/DDBJ databases">
        <authorList>
            <person name="Benchimol M."/>
            <person name="Almeida L.G."/>
            <person name="Vasconcelos A.T."/>
            <person name="Perreira-Neves A."/>
            <person name="Rosa I.A."/>
            <person name="Tasca T."/>
            <person name="Bogo M.R."/>
            <person name="de Souza W."/>
        </authorList>
    </citation>
    <scope>NUCLEOTIDE SEQUENCE [LARGE SCALE GENOMIC DNA]</scope>
    <source>
        <strain evidence="22">K</strain>
    </source>
</reference>
<evidence type="ECO:0000256" key="13">
    <source>
        <dbReference type="ARBA" id="ARBA00023054"/>
    </source>
</evidence>
<dbReference type="Gene3D" id="3.20.180.20">
    <property type="entry name" value="Dynein heavy chain, N-terminal domain 2"/>
    <property type="match status" value="1"/>
</dbReference>
<dbReference type="SMART" id="SM00382">
    <property type="entry name" value="AAA"/>
    <property type="match status" value="3"/>
</dbReference>
<dbReference type="InterPro" id="IPR042228">
    <property type="entry name" value="Dynein_linker_3"/>
</dbReference>
<keyword evidence="15" id="KW-0472">Membrane</keyword>
<accession>A0A1J4JSN5</accession>
<dbReference type="InterPro" id="IPR027417">
    <property type="entry name" value="P-loop_NTPase"/>
</dbReference>
<dbReference type="PANTHER" id="PTHR45703:SF22">
    <property type="entry name" value="DYNEIN CYTOPLASMIC 2 HEAVY CHAIN 1"/>
    <property type="match status" value="1"/>
</dbReference>
<keyword evidence="16" id="KW-0505">Motor protein</keyword>
<dbReference type="InterPro" id="IPR013602">
    <property type="entry name" value="Dynein_heavy_linker"/>
</dbReference>
<feature type="coiled-coil region" evidence="20">
    <location>
        <begin position="3043"/>
        <end position="3070"/>
    </location>
</feature>
<dbReference type="PANTHER" id="PTHR45703">
    <property type="entry name" value="DYNEIN HEAVY CHAIN"/>
    <property type="match status" value="1"/>
</dbReference>
<keyword evidence="17" id="KW-0206">Cytoskeleton</keyword>
<dbReference type="InterPro" id="IPR013594">
    <property type="entry name" value="Dynein_heavy_tail"/>
</dbReference>
<evidence type="ECO:0000256" key="16">
    <source>
        <dbReference type="ARBA" id="ARBA00023175"/>
    </source>
</evidence>
<dbReference type="GO" id="GO:0030030">
    <property type="term" value="P:cell projection organization"/>
    <property type="evidence" value="ECO:0007669"/>
    <property type="project" value="UniProtKB-KW"/>
</dbReference>
<keyword evidence="8" id="KW-0493">Microtubule</keyword>
<dbReference type="Gene3D" id="1.20.920.30">
    <property type="match status" value="1"/>
</dbReference>
<evidence type="ECO:0000256" key="15">
    <source>
        <dbReference type="ARBA" id="ARBA00023136"/>
    </source>
</evidence>
<dbReference type="Pfam" id="PF18198">
    <property type="entry name" value="AAA_lid_11"/>
    <property type="match status" value="1"/>
</dbReference>
<gene>
    <name evidence="22" type="ORF">TRFO_07237</name>
</gene>
<dbReference type="Pfam" id="PF12780">
    <property type="entry name" value="AAA_8"/>
    <property type="match status" value="1"/>
</dbReference>
<evidence type="ECO:0000256" key="14">
    <source>
        <dbReference type="ARBA" id="ARBA00023069"/>
    </source>
</evidence>
<dbReference type="Pfam" id="PF08393">
    <property type="entry name" value="DHC_N2"/>
    <property type="match status" value="1"/>
</dbReference>
<dbReference type="Pfam" id="PF12781">
    <property type="entry name" value="AAA_9"/>
    <property type="match status" value="1"/>
</dbReference>
<keyword evidence="14" id="KW-0969">Cilium</keyword>
<dbReference type="GO" id="GO:0005524">
    <property type="term" value="F:ATP binding"/>
    <property type="evidence" value="ECO:0007669"/>
    <property type="project" value="UniProtKB-KW"/>
</dbReference>
<keyword evidence="9" id="KW-0547">Nucleotide-binding</keyword>
<evidence type="ECO:0000256" key="1">
    <source>
        <dbReference type="ARBA" id="ARBA00004138"/>
    </source>
</evidence>
<keyword evidence="13 20" id="KW-0175">Coiled coil</keyword>
<evidence type="ECO:0000256" key="3">
    <source>
        <dbReference type="ARBA" id="ARBA00004245"/>
    </source>
</evidence>
<evidence type="ECO:0000313" key="22">
    <source>
        <dbReference type="EMBL" id="OHT02067.1"/>
    </source>
</evidence>
<dbReference type="InterPro" id="IPR041658">
    <property type="entry name" value="AAA_lid_11"/>
</dbReference>
<feature type="coiled-coil region" evidence="20">
    <location>
        <begin position="2683"/>
        <end position="2752"/>
    </location>
</feature>
<keyword evidence="12" id="KW-0243">Dynein</keyword>
<dbReference type="InterPro" id="IPR035706">
    <property type="entry name" value="AAA_9"/>
</dbReference>
<dbReference type="InterPro" id="IPR003593">
    <property type="entry name" value="AAA+_ATPase"/>
</dbReference>
<keyword evidence="23" id="KW-1185">Reference proteome</keyword>
<dbReference type="FunFam" id="3.40.50.300:FF:000071">
    <property type="entry name" value="Cytoplasmic dynein heavy chain 1"/>
    <property type="match status" value="1"/>
</dbReference>
<dbReference type="Proteomes" id="UP000179807">
    <property type="component" value="Unassembled WGS sequence"/>
</dbReference>
<dbReference type="Pfam" id="PF08385">
    <property type="entry name" value="DHC_N1"/>
    <property type="match status" value="1"/>
</dbReference>
<organism evidence="22 23">
    <name type="scientific">Tritrichomonas foetus</name>
    <dbReference type="NCBI Taxonomy" id="1144522"/>
    <lineage>
        <taxon>Eukaryota</taxon>
        <taxon>Metamonada</taxon>
        <taxon>Parabasalia</taxon>
        <taxon>Tritrichomonadida</taxon>
        <taxon>Tritrichomonadidae</taxon>
        <taxon>Tritrichomonas</taxon>
    </lineage>
</organism>
<dbReference type="GO" id="GO:0005886">
    <property type="term" value="C:plasma membrane"/>
    <property type="evidence" value="ECO:0007669"/>
    <property type="project" value="UniProtKB-SubCell"/>
</dbReference>
<dbReference type="Gene3D" id="3.40.50.300">
    <property type="entry name" value="P-loop containing nucleotide triphosphate hydrolases"/>
    <property type="match status" value="5"/>
</dbReference>
<dbReference type="Pfam" id="PF12774">
    <property type="entry name" value="AAA_6"/>
    <property type="match status" value="1"/>
</dbReference>
<dbReference type="InterPro" id="IPR024317">
    <property type="entry name" value="Dynein_heavy_chain_D4_dom"/>
</dbReference>
<dbReference type="GO" id="GO:0030286">
    <property type="term" value="C:dynein complex"/>
    <property type="evidence" value="ECO:0007669"/>
    <property type="project" value="UniProtKB-KW"/>
</dbReference>
<keyword evidence="18" id="KW-0966">Cell projection</keyword>
<evidence type="ECO:0000256" key="4">
    <source>
        <dbReference type="ARBA" id="ARBA00008887"/>
    </source>
</evidence>
<dbReference type="Gene3D" id="1.20.58.1120">
    <property type="match status" value="1"/>
</dbReference>
<evidence type="ECO:0000256" key="19">
    <source>
        <dbReference type="ARBA" id="ARBA00023902"/>
    </source>
</evidence>
<evidence type="ECO:0000259" key="21">
    <source>
        <dbReference type="SMART" id="SM00382"/>
    </source>
</evidence>
<evidence type="ECO:0000256" key="6">
    <source>
        <dbReference type="ARBA" id="ARBA00022475"/>
    </source>
</evidence>
<dbReference type="SUPFAM" id="SSF52540">
    <property type="entry name" value="P-loop containing nucleoside triphosphate hydrolases"/>
    <property type="match status" value="3"/>
</dbReference>
<dbReference type="Pfam" id="PF03028">
    <property type="entry name" value="Dynein_heavy"/>
    <property type="match status" value="1"/>
</dbReference>
<comment type="subcellular location">
    <subcellularLocation>
        <location evidence="2">Cell membrane</location>
        <topology evidence="2">Peripheral membrane protein</topology>
    </subcellularLocation>
    <subcellularLocation>
        <location evidence="1">Cell projection</location>
        <location evidence="1">Cilium</location>
    </subcellularLocation>
    <subcellularLocation>
        <location evidence="3">Cytoplasm</location>
        <location evidence="3">Cytoskeleton</location>
    </subcellularLocation>
</comment>
<dbReference type="Gene3D" id="1.20.140.100">
    <property type="entry name" value="Dynein heavy chain, N-terminal domain 2"/>
    <property type="match status" value="1"/>
</dbReference>
<dbReference type="RefSeq" id="XP_068355203.1">
    <property type="nucleotide sequence ID" value="XM_068493557.1"/>
</dbReference>
<dbReference type="FunFam" id="1.20.920.20:FF:000002">
    <property type="entry name" value="Cytoplasmic dynein 1 heavy chain"/>
    <property type="match status" value="1"/>
</dbReference>
<feature type="domain" description="AAA+ ATPase" evidence="21">
    <location>
        <begin position="1301"/>
        <end position="1403"/>
    </location>
</feature>
<dbReference type="Gene3D" id="6.10.140.1060">
    <property type="match status" value="1"/>
</dbReference>
<evidence type="ECO:0000256" key="12">
    <source>
        <dbReference type="ARBA" id="ARBA00023017"/>
    </source>
</evidence>
<comment type="caution">
    <text evidence="22">The sequence shown here is derived from an EMBL/GenBank/DDBJ whole genome shotgun (WGS) entry which is preliminary data.</text>
</comment>
<feature type="domain" description="AAA+ ATPase" evidence="21">
    <location>
        <begin position="1894"/>
        <end position="2039"/>
    </location>
</feature>
<dbReference type="InterPro" id="IPR004273">
    <property type="entry name" value="Dynein_heavy_D6_P-loop"/>
</dbReference>
<dbReference type="InterPro" id="IPR043160">
    <property type="entry name" value="Dynein_C_barrel"/>
</dbReference>
<comment type="similarity">
    <text evidence="4">Belongs to the dynein heavy chain family.</text>
</comment>
<evidence type="ECO:0000256" key="2">
    <source>
        <dbReference type="ARBA" id="ARBA00004202"/>
    </source>
</evidence>
<keyword evidence="5" id="KW-0217">Developmental protein</keyword>
<feature type="domain" description="AAA+ ATPase" evidence="21">
    <location>
        <begin position="1584"/>
        <end position="1737"/>
    </location>
</feature>
<evidence type="ECO:0000256" key="18">
    <source>
        <dbReference type="ARBA" id="ARBA00023273"/>
    </source>
</evidence>
<dbReference type="InterPro" id="IPR049400">
    <property type="entry name" value="DYNC2H1_AAA_dom"/>
</dbReference>
<evidence type="ECO:0000256" key="20">
    <source>
        <dbReference type="SAM" id="Coils"/>
    </source>
</evidence>
<keyword evidence="6" id="KW-1003">Cell membrane</keyword>
<feature type="coiled-coil region" evidence="20">
    <location>
        <begin position="1031"/>
        <end position="1062"/>
    </location>
</feature>
<name>A0A1J4JSN5_9EUKA</name>
<dbReference type="Gene3D" id="1.10.8.710">
    <property type="match status" value="1"/>
</dbReference>
<dbReference type="Pfam" id="PF12775">
    <property type="entry name" value="AAA_7"/>
    <property type="match status" value="1"/>
</dbReference>
<dbReference type="InterPro" id="IPR043157">
    <property type="entry name" value="Dynein_AAA1S"/>
</dbReference>
<evidence type="ECO:0000313" key="23">
    <source>
        <dbReference type="Proteomes" id="UP000179807"/>
    </source>
</evidence>
<dbReference type="FunFam" id="3.20.180.20:FF:000002">
    <property type="entry name" value="Cytoplasmic dynein heavy chain 1"/>
    <property type="match status" value="1"/>
</dbReference>
<dbReference type="InterPro" id="IPR054354">
    <property type="entry name" value="DYNC2H1-like_lid"/>
</dbReference>
<dbReference type="GO" id="GO:0005874">
    <property type="term" value="C:microtubule"/>
    <property type="evidence" value="ECO:0007669"/>
    <property type="project" value="UniProtKB-KW"/>
</dbReference>
<dbReference type="InterPro" id="IPR035699">
    <property type="entry name" value="AAA_6"/>
</dbReference>
<protein>
    <recommendedName>
        <fullName evidence="19">Cytoplasmic dynein 2 heavy chain 1</fullName>
    </recommendedName>
</protein>
<dbReference type="Gene3D" id="1.10.8.1220">
    <property type="match status" value="1"/>
</dbReference>
<dbReference type="EMBL" id="MLAK01000882">
    <property type="protein sequence ID" value="OHT02067.1"/>
    <property type="molecule type" value="Genomic_DNA"/>
</dbReference>
<dbReference type="InterPro" id="IPR026983">
    <property type="entry name" value="DHC"/>
</dbReference>
<dbReference type="GeneID" id="94828261"/>
<dbReference type="Gene3D" id="1.10.8.720">
    <property type="entry name" value="Region D6 of dynein motor"/>
    <property type="match status" value="1"/>
</dbReference>
<dbReference type="Pfam" id="PF18199">
    <property type="entry name" value="Dynein_C"/>
    <property type="match status" value="1"/>
</dbReference>
<dbReference type="Pfam" id="PF12777">
    <property type="entry name" value="MT"/>
    <property type="match status" value="1"/>
</dbReference>
<evidence type="ECO:0000256" key="17">
    <source>
        <dbReference type="ARBA" id="ARBA00023212"/>
    </source>
</evidence>
<dbReference type="GO" id="GO:0007018">
    <property type="term" value="P:microtubule-based movement"/>
    <property type="evidence" value="ECO:0007669"/>
    <property type="project" value="InterPro"/>
</dbReference>
<dbReference type="InterPro" id="IPR042222">
    <property type="entry name" value="Dynein_2_N"/>
</dbReference>
<sequence>MIALEKLTKRFIDIIKIINDISKLLDPEEQESLHFSSIAASASNLIPTRLCAHPARLWDAQFRLFEARLSQAERCAASKLHAQMMTASSSPEVVLQAFSAHPTLLSRPAATQELGHELSEAASFILSQIQRASASISRRSAESPVDNMIWYQQKRAHIEQYMKFAHALPDPDSLLENLRSVANDLKAFGQAQMKRWIADIKSKLSVSLKAPTDDTLVSFDANSGLTINFSDDLYQFLEEVRKLTAAKMSVPKQIQEIVNRAQPIYKQALIMQRVANFYNEMPSRILQCQKPMLLEPASEFEKLARAAKKFDPNTAPQLLSKLQLSLSDIMEKNSGLKQEHETIVKDLLKLVNVDLIDKKNVWSQTISEIRQKVQLVAKDYAETNFWSHHLDIQLYKILQYQFRSSILQLSERSAQIEVSLIFADNKLQFRPIIEQIRHIYFQSVSDLLTYPLKFRGVSSDSNFFGKISESASDIIFYVYQKGEMLIKQVYDYQFQFKEWMILANNLDTLEEKCENMITTAAEWKSNIALVSMRKESINKIDDVSIVGCFKIDVTQAKEGFRRLLSQFQSILVQSLRKTLRMEFENVQKFVNEGLELMAMKFETSEAIAESRRKFEDLVRSKVEVELTFTSLTEKVNLLKSFESIDQETEEFDKLHKNWKELTKKMETFDDQVASQFENVKNKMRDDFAQLKQDIHNFKLRWDEMKPKDLNFDDDSVVVSVPQVISKFKNDLGEFRTKYDALSKPLTDFDENVALPELDDLETEISLQEGAIELLVEWRTKFTEMASQKWDVVSQKLYTVEDFLNGWSSKLSTLEYTSDAALYIDEKVKHYKSISPSLKFARGDDWCEEHWFSFFKMVGISTNTSYKELQLGDILDVGQMLQSNMKALKELAERARGEATIRTSLEEVRSWFSTTNFSWFNHTFAGRSTFIVREWKQLLSDLADKQSLISSLKDSPFIKAFQNDAILWDQKAVSLATSLRLLNEIQRRWLHLEPVFVKKALPEHQDDFEKVDSEFRRIMQQLKDAHRASVAADLSAEQLEKMLARLENLNRALNKFLEQKRDKFSRFYFIGDEDLLEIIGQASEDATIIQSHLKKLFQGVASVKFDESNKVIEAVCSSLGEVVKLKKTVKCEGPVEGWLMQLSDQVADTLRLILCDMMKTKNVDYYTYPSQLTLLYHQIKFTELVESNRQNIEKISNWVEENLHKLVSADQNNELQRYVVRSLIIEYVRFRQVVSELDTTSAWKWQKQLRFYFRDNSAVAEMGDAVIPYGFEYQGNPARLVYTPLTAKCYLTLCEGIALGYGGNPYGPAGTGKTESVKALGQALGRQVLVFNCDEAIDVQSMCRIFTGLVMGGAWGCFDEFNRLDEEVLSALSQQIQVIQTAILERSANVELMGRKVTVNPNAGIYVTLNPAGKGYGGRSKLPSNLVQLFRAVAMSAPDNELIAEVLMYSQGFHTAHEVSRQLVLVFTLSKQLLSPEIHYDWGLRALKSILSTAEQWLSSGEGGDIDEASLIVKALRISTLSKLTFSDRAAFEQIIADVFPNVKNEKVELFELRKAASDILAEQNLVELPHQIEKMLQMWEAVNQRMGVCVVGPSGCGKTTLWTLLQKSLLKVGIKIDIEVMNPKSMPRQRLLGRVDYDTREWFDGVLTRAARRAVANTNRTWIVCDGDIDPEWIESLNSVLDDNRLLTLPNGERIQFDNSVNFVFESHSLEHASPATVSRMAVILLSTQDLTVQNVCQSWLSKWPKDSRVPYLMDQLFYRTIDSLVSRSHLFLIQSTTFGLVQTVLSHLNGISGNNDAEFVNALIRGAVAILPPSEQQVMATDIFKWSSQLGLSVVGLDPQNILDQYWNGANLQLFDFHPIPASLPSLSTLSLPLVATPEVQRTIHTVRPWIEKGEPVLLIGPRGSGKTTVLTHIFKMLTSTSIVVVNCSAKTDANSLLSKLMQQCQIASTATGQVLRPRSSEKALVFFKNFDLPRPDKWGTVQLISFLQQLLTHGGFYNEELQWINIERIQFVFSMSSAEKRPISPRFTSIVRISSIHDTQQQQLVQIYSHYLTVILKDTPFKDASKVASVATAIVRCFQRFKTEFSPDEYPHYDFTFKDITRWVIMLERYIHNSNTFSPAIVYYEGLRHFVDRLSSLQDRQRMMKSMKDIFHDSLNTFEETDFEYTNYQIESNDKPPICLVQTQRQIAQDAFRKLIFSYEREMGHLDIFQMADTENLANRIISILAVPCSNIVAITTPGLSFIEILKTICHSSGIEIYSPPTLAEFSYHTFSAFLKELIPKVSAKDEEVVMLIEDFMFVEDSILDSLNSLMASGEVGGLFSQTEFDSLIASVQSEYRDAESDLTPQEFFCNKIKRLIHVVVVLNPEHSDFRSYFSFAPSFISDSMIIWATELTRESLNSIPRQVLMNQDTEEILTSEIISKITPMFVQLFGSVQEPPTRYSQFLSAYQILFTMKQKEMNERKKHLDIGLSKLNDAAKTVDTLSGEINKKKESLSVKEKAAQEAMERIQKAVKECSSQQAKIETMSKNLSEEEKKLQSEQSKIEEELGTIQPEIDAALKLVGQIRRDQLAEIRGFAKPPQPIADVMQGVLLMLGEEDNSWAGIKKTISQDGFTKRVITFDINKMKPETIAKVNKLLVQKANSFDNDTIKKASQACAPLAQWVKANIRYFSVLEKVDPLKKQIDEYAKQIQKKRVSLQELRDKKKSVDKKVEQYQEQFRKSTKEAEQLKNEVKTAEDNLRDAETLFSKLKDERTRWDAQRGEIVASLNKLPKDSLLAAAVSAFCGRFPEDERRKMLGQWYPIIGASADSQFSLSKFMYTENELLDLRGCLGGDSLSIENAVIIANTNSVPLIIDPTATALDWLAKYFEKQGKQATILPRGHERFASELALAVRFGKILIISEIDSIDGILFPIIRKDFVYSGARPSLKVGDREIDYNESFRLFLVTRDPSPQLHPTAASHVTIVNFSVTRSGLESMLLSLTLEKELPEIQQERTKLITEQEEMKLKLSKLEKGLLQALVSSEGEDILHNTALIESLNQTKIQSADVAEKIAKIESLSKNLEEKASAYKSLAVLGASFYFSIADLYKLDHMYRYSSTLFLSLFSSIFSCQINASGEHRAIKFETELSRVIFRHVSASMFNRHRASAAIHIVKDCYSSIVNPKQFELLLSEAVGPSEAPKWVPADRKQYFSAFAAAMPDLVQTLKMKDQKFDNTWSDWINQPNCEENWPSIENTPITKRGVGPFTQLLLISVLAPHRLIPAIESFVKGTLQLDQFSVPFAFNSLVTEKSTVPTIFIVSAGADPSQEIEDICRKNKITLVELAVGQESIDSTISTLRKCAEEGNWLLIKNTHLSMSLVARVEKEFASLTKKKDGFKLLLTTEPHKAFPPLLLANSNKVALEAPPGVRANLMRTLSSLDPKSINKQQLKNIAAVAYFHSIIQERRIFIPQGWTKFYEFSSADLNCAMEVISRAKGDQNEQFEYIRGLLGIAIYGGRVDNDFDFQVLNLYLDSYLNEKANPLKMERNSGLSDILKHVQKMSERDPPSMFFLPPNATKTVALSNKVETISCLRRLESISSESGSISRSQWIESLKPISDRWKELLRRYPRMTEQRLNAPADPENPIASALYSQYCIIHELVTELSLFFKELDGFLHHGDALSHALMSKGASLINGEVPDKWFDTAEGPEVATEWLSEVARKVDVIDALAQDPALMDKGIELSSLIRPTAILDALRQKTAKSTGIPIVDLSLVFSVAEEHENAIYVKDIALQGAVMQGNKIAPMQRDDSILIKCSTCSFSWEKVSRSSKTVNIPLYSNSMRSKFIVTLPTSCHGDPKAFAFAGAAFILNR</sequence>
<dbReference type="Pfam" id="PF22597">
    <property type="entry name" value="DYN_lid"/>
    <property type="match status" value="1"/>
</dbReference>
<dbReference type="Gene3D" id="1.10.287.2620">
    <property type="match status" value="1"/>
</dbReference>
<dbReference type="InterPro" id="IPR024743">
    <property type="entry name" value="Dynein_HC_stalk"/>
</dbReference>
<dbReference type="GO" id="GO:0045505">
    <property type="term" value="F:dynein intermediate chain binding"/>
    <property type="evidence" value="ECO:0007669"/>
    <property type="project" value="InterPro"/>
</dbReference>
<dbReference type="Gene3D" id="1.20.920.20">
    <property type="match status" value="1"/>
</dbReference>
<dbReference type="Gene3D" id="3.10.490.20">
    <property type="match status" value="1"/>
</dbReference>
<dbReference type="InterPro" id="IPR042219">
    <property type="entry name" value="AAA_lid_11_sf"/>
</dbReference>
<evidence type="ECO:0000256" key="11">
    <source>
        <dbReference type="ARBA" id="ARBA00022840"/>
    </source>
</evidence>
<evidence type="ECO:0000256" key="9">
    <source>
        <dbReference type="ARBA" id="ARBA00022741"/>
    </source>
</evidence>
<feature type="coiled-coil region" evidence="20">
    <location>
        <begin position="644"/>
        <end position="700"/>
    </location>
</feature>
<proteinExistence type="inferred from homology"/>
<dbReference type="OrthoDB" id="10252139at2759"/>
<keyword evidence="7" id="KW-0963">Cytoplasm</keyword>
<dbReference type="Pfam" id="PF21264">
    <property type="entry name" value="DYNC2H1_AAA_dom"/>
    <property type="match status" value="1"/>
</dbReference>
<dbReference type="InterPro" id="IPR041228">
    <property type="entry name" value="Dynein_C"/>
</dbReference>
<evidence type="ECO:0000256" key="10">
    <source>
        <dbReference type="ARBA" id="ARBA00022794"/>
    </source>
</evidence>
<keyword evidence="11" id="KW-0067">ATP-binding</keyword>
<dbReference type="VEuPathDB" id="TrichDB:TRFO_07237"/>
<dbReference type="GO" id="GO:0008569">
    <property type="term" value="F:minus-end-directed microtubule motor activity"/>
    <property type="evidence" value="ECO:0007669"/>
    <property type="project" value="InterPro"/>
</dbReference>
<dbReference type="GO" id="GO:0051959">
    <property type="term" value="F:dynein light intermediate chain binding"/>
    <property type="evidence" value="ECO:0007669"/>
    <property type="project" value="InterPro"/>
</dbReference>
<keyword evidence="10" id="KW-0970">Cilium biogenesis/degradation</keyword>
<evidence type="ECO:0000256" key="7">
    <source>
        <dbReference type="ARBA" id="ARBA00022490"/>
    </source>
</evidence>
<evidence type="ECO:0000256" key="5">
    <source>
        <dbReference type="ARBA" id="ARBA00022473"/>
    </source>
</evidence>
<feature type="coiled-coil region" evidence="20">
    <location>
        <begin position="2488"/>
        <end position="2550"/>
    </location>
</feature>